<reference evidence="1 2" key="1">
    <citation type="submission" date="2007-09" db="EMBL/GenBank/DDBJ databases">
        <title>Draft genome sequence of Faecalibacterium prausnitzii M21/2.</title>
        <authorList>
            <person name="Sudarsanam P."/>
            <person name="Ley R."/>
            <person name="Guruge J."/>
            <person name="Turnbaugh P.J."/>
            <person name="Mahowald M."/>
            <person name="Liep D."/>
            <person name="Gordon J."/>
        </authorList>
    </citation>
    <scope>NUCLEOTIDE SEQUENCE [LARGE SCALE GENOMIC DNA]</scope>
    <source>
        <strain evidence="1 2">M21/2</strain>
    </source>
</reference>
<organism evidence="1 2">
    <name type="scientific">Faecalibacterium prausnitzii M21/2</name>
    <dbReference type="NCBI Taxonomy" id="411485"/>
    <lineage>
        <taxon>Bacteria</taxon>
        <taxon>Bacillati</taxon>
        <taxon>Bacillota</taxon>
        <taxon>Clostridia</taxon>
        <taxon>Eubacteriales</taxon>
        <taxon>Oscillospiraceae</taxon>
        <taxon>Faecalibacterium</taxon>
    </lineage>
</organism>
<sequence length="36" mass="3841">MAAACALAMFSGKMFLIQQFGASADAPNCVFHEFTL</sequence>
<name>A8S951_9FIRM</name>
<dbReference type="HOGENOM" id="CLU_3356276_0_0_9"/>
<comment type="caution">
    <text evidence="1">The sequence shown here is derived from an EMBL/GenBank/DDBJ whole genome shotgun (WGS) entry which is preliminary data.</text>
</comment>
<proteinExistence type="predicted"/>
<evidence type="ECO:0000313" key="1">
    <source>
        <dbReference type="EMBL" id="EDP22150.1"/>
    </source>
</evidence>
<accession>A8S951</accession>
<gene>
    <name evidence="1" type="ORF">FAEPRAM212_00958</name>
</gene>
<dbReference type="EMBL" id="ABED02000022">
    <property type="protein sequence ID" value="EDP22150.1"/>
    <property type="molecule type" value="Genomic_DNA"/>
</dbReference>
<dbReference type="AlphaFoldDB" id="A8S951"/>
<reference evidence="1 2" key="2">
    <citation type="submission" date="2007-09" db="EMBL/GenBank/DDBJ databases">
        <authorList>
            <person name="Fulton L."/>
            <person name="Clifton S."/>
            <person name="Fulton B."/>
            <person name="Xu J."/>
            <person name="Minx P."/>
            <person name="Pepin K.H."/>
            <person name="Johnson M."/>
            <person name="Thiruvilangam P."/>
            <person name="Bhonagiri V."/>
            <person name="Nash W.E."/>
            <person name="Mardis E.R."/>
            <person name="Wilson R.K."/>
        </authorList>
    </citation>
    <scope>NUCLEOTIDE SEQUENCE [LARGE SCALE GENOMIC DNA]</scope>
    <source>
        <strain evidence="1 2">M21/2</strain>
    </source>
</reference>
<protein>
    <submittedName>
        <fullName evidence="1">Uncharacterized protein</fullName>
    </submittedName>
</protein>
<dbReference type="Proteomes" id="UP000005945">
    <property type="component" value="Unassembled WGS sequence"/>
</dbReference>
<evidence type="ECO:0000313" key="2">
    <source>
        <dbReference type="Proteomes" id="UP000005945"/>
    </source>
</evidence>